<keyword evidence="1" id="KW-0812">Transmembrane</keyword>
<dbReference type="Gramene" id="scaffold_600401.1">
    <property type="protein sequence ID" value="scaffold_600401.1"/>
    <property type="gene ID" value="scaffold_600401.1"/>
</dbReference>
<feature type="transmembrane region" description="Helical" evidence="1">
    <location>
        <begin position="12"/>
        <end position="33"/>
    </location>
</feature>
<gene>
    <name evidence="2" type="ORF">ARALYDRAFT_908344</name>
</gene>
<evidence type="ECO:0000256" key="1">
    <source>
        <dbReference type="SAM" id="Phobius"/>
    </source>
</evidence>
<sequence length="72" mass="8132">MIGKILFFLPLFHSYALPCFVVFTVPVSALFLLDLPTIPISNHGSFSEFHVESFKLRYPICGFVDFGLFSVT</sequence>
<evidence type="ECO:0000313" key="2">
    <source>
        <dbReference type="EMBL" id="EFH49416.1"/>
    </source>
</evidence>
<protein>
    <submittedName>
        <fullName evidence="2">Predicted protein</fullName>
    </submittedName>
</protein>
<evidence type="ECO:0000313" key="3">
    <source>
        <dbReference type="Proteomes" id="UP000008694"/>
    </source>
</evidence>
<reference evidence="3" key="1">
    <citation type="journal article" date="2011" name="Nat. Genet.">
        <title>The Arabidopsis lyrata genome sequence and the basis of rapid genome size change.</title>
        <authorList>
            <person name="Hu T.T."/>
            <person name="Pattyn P."/>
            <person name="Bakker E.G."/>
            <person name="Cao J."/>
            <person name="Cheng J.-F."/>
            <person name="Clark R.M."/>
            <person name="Fahlgren N."/>
            <person name="Fawcett J.A."/>
            <person name="Grimwood J."/>
            <person name="Gundlach H."/>
            <person name="Haberer G."/>
            <person name="Hollister J.D."/>
            <person name="Ossowski S."/>
            <person name="Ottilar R.P."/>
            <person name="Salamov A.A."/>
            <person name="Schneeberger K."/>
            <person name="Spannagl M."/>
            <person name="Wang X."/>
            <person name="Yang L."/>
            <person name="Nasrallah M.E."/>
            <person name="Bergelson J."/>
            <person name="Carrington J.C."/>
            <person name="Gaut B.S."/>
            <person name="Schmutz J."/>
            <person name="Mayer K.F.X."/>
            <person name="Van de Peer Y."/>
            <person name="Grigoriev I.V."/>
            <person name="Nordborg M."/>
            <person name="Weigel D."/>
            <person name="Guo Y.-L."/>
        </authorList>
    </citation>
    <scope>NUCLEOTIDE SEQUENCE [LARGE SCALE GENOMIC DNA]</scope>
    <source>
        <strain evidence="3">cv. MN47</strain>
    </source>
</reference>
<keyword evidence="1" id="KW-1133">Transmembrane helix</keyword>
<dbReference type="EMBL" id="GL348718">
    <property type="protein sequence ID" value="EFH49416.1"/>
    <property type="molecule type" value="Genomic_DNA"/>
</dbReference>
<dbReference type="HOGENOM" id="CLU_2725628_0_0_1"/>
<name>D7LXK4_ARALL</name>
<accession>D7LXK4</accession>
<organism evidence="3">
    <name type="scientific">Arabidopsis lyrata subsp. lyrata</name>
    <name type="common">Lyre-leaved rock-cress</name>
    <dbReference type="NCBI Taxonomy" id="81972"/>
    <lineage>
        <taxon>Eukaryota</taxon>
        <taxon>Viridiplantae</taxon>
        <taxon>Streptophyta</taxon>
        <taxon>Embryophyta</taxon>
        <taxon>Tracheophyta</taxon>
        <taxon>Spermatophyta</taxon>
        <taxon>Magnoliopsida</taxon>
        <taxon>eudicotyledons</taxon>
        <taxon>Gunneridae</taxon>
        <taxon>Pentapetalae</taxon>
        <taxon>rosids</taxon>
        <taxon>malvids</taxon>
        <taxon>Brassicales</taxon>
        <taxon>Brassicaceae</taxon>
        <taxon>Camelineae</taxon>
        <taxon>Arabidopsis</taxon>
    </lineage>
</organism>
<dbReference type="AlphaFoldDB" id="D7LXK4"/>
<keyword evidence="1" id="KW-0472">Membrane</keyword>
<proteinExistence type="predicted"/>
<dbReference type="Proteomes" id="UP000008694">
    <property type="component" value="Unassembled WGS sequence"/>
</dbReference>
<keyword evidence="3" id="KW-1185">Reference proteome</keyword>